<evidence type="ECO:0000256" key="1">
    <source>
        <dbReference type="ARBA" id="ARBA00007381"/>
    </source>
</evidence>
<dbReference type="EMBL" id="BAAARV010000007">
    <property type="protein sequence ID" value="GAA2332273.1"/>
    <property type="molecule type" value="Genomic_DNA"/>
</dbReference>
<dbReference type="RefSeq" id="WP_344611131.1">
    <property type="nucleotide sequence ID" value="NZ_BAAARV010000007.1"/>
</dbReference>
<dbReference type="PROSITE" id="PS00297">
    <property type="entry name" value="HSP70_1"/>
    <property type="match status" value="1"/>
</dbReference>
<keyword evidence="9" id="KW-1185">Reference proteome</keyword>
<comment type="similarity">
    <text evidence="1 7">Belongs to the heat shock protein 70 family.</text>
</comment>
<keyword evidence="6" id="KW-0143">Chaperone</keyword>
<keyword evidence="4 7" id="KW-0067">ATP-binding</keyword>
<dbReference type="Proteomes" id="UP001501444">
    <property type="component" value="Unassembled WGS sequence"/>
</dbReference>
<dbReference type="Gene3D" id="3.90.640.10">
    <property type="entry name" value="Actin, Chain A, domain 4"/>
    <property type="match status" value="1"/>
</dbReference>
<comment type="caution">
    <text evidence="8">The sequence shown here is derived from an EMBL/GenBank/DDBJ whole genome shotgun (WGS) entry which is preliminary data.</text>
</comment>
<dbReference type="SUPFAM" id="SSF53067">
    <property type="entry name" value="Actin-like ATPase domain"/>
    <property type="match status" value="2"/>
</dbReference>
<name>A0ABP5SJ14_9ACTN</name>
<reference evidence="9" key="1">
    <citation type="journal article" date="2019" name="Int. J. Syst. Evol. Microbiol.">
        <title>The Global Catalogue of Microorganisms (GCM) 10K type strain sequencing project: providing services to taxonomists for standard genome sequencing and annotation.</title>
        <authorList>
            <consortium name="The Broad Institute Genomics Platform"/>
            <consortium name="The Broad Institute Genome Sequencing Center for Infectious Disease"/>
            <person name="Wu L."/>
            <person name="Ma J."/>
        </authorList>
    </citation>
    <scope>NUCLEOTIDE SEQUENCE [LARGE SCALE GENOMIC DNA]</scope>
    <source>
        <strain evidence="9">JCM 3272</strain>
    </source>
</reference>
<evidence type="ECO:0000256" key="2">
    <source>
        <dbReference type="ARBA" id="ARBA00022553"/>
    </source>
</evidence>
<dbReference type="InterPro" id="IPR018181">
    <property type="entry name" value="Heat_shock_70_CS"/>
</dbReference>
<dbReference type="PROSITE" id="PS00329">
    <property type="entry name" value="HSP70_2"/>
    <property type="match status" value="1"/>
</dbReference>
<proteinExistence type="inferred from homology"/>
<dbReference type="InterPro" id="IPR013126">
    <property type="entry name" value="Hsp_70_fam"/>
</dbReference>
<dbReference type="Pfam" id="PF00012">
    <property type="entry name" value="HSP70"/>
    <property type="match status" value="3"/>
</dbReference>
<evidence type="ECO:0000256" key="4">
    <source>
        <dbReference type="ARBA" id="ARBA00022840"/>
    </source>
</evidence>
<keyword evidence="2" id="KW-0597">Phosphoprotein</keyword>
<gene>
    <name evidence="8" type="ORF">GCM10010170_011140</name>
</gene>
<dbReference type="InterPro" id="IPR029047">
    <property type="entry name" value="HSP70_peptide-bd_sf"/>
</dbReference>
<dbReference type="PRINTS" id="PR00301">
    <property type="entry name" value="HEATSHOCK70"/>
</dbReference>
<accession>A0ABP5SJ14</accession>
<dbReference type="CDD" id="cd24029">
    <property type="entry name" value="ASKHA_NBD_HSP70_DnaK_HscA_HscC"/>
    <property type="match status" value="1"/>
</dbReference>
<keyword evidence="5" id="KW-0346">Stress response</keyword>
<keyword evidence="3 7" id="KW-0547">Nucleotide-binding</keyword>
<evidence type="ECO:0000313" key="9">
    <source>
        <dbReference type="Proteomes" id="UP001501444"/>
    </source>
</evidence>
<dbReference type="PANTHER" id="PTHR19375">
    <property type="entry name" value="HEAT SHOCK PROTEIN 70KDA"/>
    <property type="match status" value="1"/>
</dbReference>
<protein>
    <submittedName>
        <fullName evidence="8">Hsp70 family protein</fullName>
    </submittedName>
</protein>
<sequence length="538" mass="58742">MTTYGIDLGTTNSCIAYIDRSGAVKVVRNALSEETTPSVVYFEDRDNIVVGRAARNIARLKPEDVVDLVKRRMGEPGISFFFHGEQHTPESVSALILRELAQSAAAETKEQVRDVVITVPAYFGVAEREATRKAGHIAGLNVLNVIPEPVAAALHYQVLDERDEQTIFVYDLGGGTFDTTVIRLTKDEINVVCTDGDHKLGGTNWDEIVVEYLNDEFRGQHSDLDPTGDEQLQQELYLVAEQLKKDLSTMRSRSYAMRYDGAGAEIVLDRESFERRTAHLLESTFAITQRTLEVAAARGVDVHRFDAVLLVGGATRMPAVAQGLRDRFGFEPMSHDPDLAVAKGAALFSIIEMVRIHLPDGGAPSKEALDSAAQAAAEQMGTTPEAVMAIATKRVTTVVPRAFGIRVRDHGSAVRYRIDHLLIANQELPASSGPQEYMTVEHGQTAIAIEVFEQSGAIASDEVQHNTPIGEGMITGLPRLPKGSPVRVTFDMDETGRLSVHAVELSTRRDVNFDLVIGLEDAAVEEARAAVARKTVSQ</sequence>
<evidence type="ECO:0000256" key="5">
    <source>
        <dbReference type="ARBA" id="ARBA00023016"/>
    </source>
</evidence>
<dbReference type="Gene3D" id="2.60.34.10">
    <property type="entry name" value="Substrate Binding Domain Of DNAk, Chain A, domain 1"/>
    <property type="match status" value="1"/>
</dbReference>
<dbReference type="PROSITE" id="PS01036">
    <property type="entry name" value="HSP70_3"/>
    <property type="match status" value="1"/>
</dbReference>
<dbReference type="InterPro" id="IPR043129">
    <property type="entry name" value="ATPase_NBD"/>
</dbReference>
<evidence type="ECO:0000256" key="6">
    <source>
        <dbReference type="ARBA" id="ARBA00023186"/>
    </source>
</evidence>
<evidence type="ECO:0000256" key="7">
    <source>
        <dbReference type="RuleBase" id="RU003322"/>
    </source>
</evidence>
<dbReference type="Gene3D" id="3.30.420.40">
    <property type="match status" value="2"/>
</dbReference>
<dbReference type="SUPFAM" id="SSF100920">
    <property type="entry name" value="Heat shock protein 70kD (HSP70), peptide-binding domain"/>
    <property type="match status" value="1"/>
</dbReference>
<evidence type="ECO:0000313" key="8">
    <source>
        <dbReference type="EMBL" id="GAA2332273.1"/>
    </source>
</evidence>
<evidence type="ECO:0000256" key="3">
    <source>
        <dbReference type="ARBA" id="ARBA00022741"/>
    </source>
</evidence>
<organism evidence="8 9">
    <name type="scientific">Dactylosporangium salmoneum</name>
    <dbReference type="NCBI Taxonomy" id="53361"/>
    <lineage>
        <taxon>Bacteria</taxon>
        <taxon>Bacillati</taxon>
        <taxon>Actinomycetota</taxon>
        <taxon>Actinomycetes</taxon>
        <taxon>Micromonosporales</taxon>
        <taxon>Micromonosporaceae</taxon>
        <taxon>Dactylosporangium</taxon>
    </lineage>
</organism>